<feature type="compositionally biased region" description="Low complexity" evidence="1">
    <location>
        <begin position="7"/>
        <end position="21"/>
    </location>
</feature>
<dbReference type="OrthoDB" id="5383131at2759"/>
<dbReference type="EMBL" id="ML119184">
    <property type="protein sequence ID" value="RPB07392.1"/>
    <property type="molecule type" value="Genomic_DNA"/>
</dbReference>
<name>A0A3N4KDI3_9PEZI</name>
<feature type="region of interest" description="Disordered" evidence="1">
    <location>
        <begin position="74"/>
        <end position="93"/>
    </location>
</feature>
<accession>A0A3N4KDI3</accession>
<protein>
    <submittedName>
        <fullName evidence="2">Uncharacterized protein</fullName>
    </submittedName>
</protein>
<sequence>MIDRAQTPSYSTPPSTPEPTSIIDSYSVGRNRLRSQTTKAYYQPSYGRNRPQRTIPPPGYITVCLEPNAHHVNATPNPSENRKVRKAQTQTQSTVTTAYYQPSYGRNRPERIIPPPVYTDTAGPTSTRQLQKPKLAISNASNTFIAGADMRPQVRNAYYQPSYGRNRPERTVMPLTQGNNTGNIGLFSNTLRTGTRPPSRDGPLSVHSSSSKDLLSPVGFGPSPYSTDGPMHSKDITPPPGDEESLESQIGTSLPVLQREWTSFPLSREADTKRRREIREARKMENIRREQLLAENLEPTANTATHVTPAPTSSLIPISAQESVTALSPTPMWALNQMPTRGRAQALAPGLAITADPPTKLRAYKRALAGVVGRSSGGLINRGVQALGRKLLILRCIMGVGIGS</sequence>
<organism evidence="2 3">
    <name type="scientific">Morchella conica CCBAS932</name>
    <dbReference type="NCBI Taxonomy" id="1392247"/>
    <lineage>
        <taxon>Eukaryota</taxon>
        <taxon>Fungi</taxon>
        <taxon>Dikarya</taxon>
        <taxon>Ascomycota</taxon>
        <taxon>Pezizomycotina</taxon>
        <taxon>Pezizomycetes</taxon>
        <taxon>Pezizales</taxon>
        <taxon>Morchellaceae</taxon>
        <taxon>Morchella</taxon>
    </lineage>
</organism>
<feature type="region of interest" description="Disordered" evidence="1">
    <location>
        <begin position="1"/>
        <end position="55"/>
    </location>
</feature>
<feature type="compositionally biased region" description="Low complexity" evidence="1">
    <location>
        <begin position="204"/>
        <end position="216"/>
    </location>
</feature>
<dbReference type="AlphaFoldDB" id="A0A3N4KDI3"/>
<evidence type="ECO:0000313" key="2">
    <source>
        <dbReference type="EMBL" id="RPB07392.1"/>
    </source>
</evidence>
<feature type="region of interest" description="Disordered" evidence="1">
    <location>
        <begin position="190"/>
        <end position="247"/>
    </location>
</feature>
<dbReference type="Proteomes" id="UP000277580">
    <property type="component" value="Unassembled WGS sequence"/>
</dbReference>
<proteinExistence type="predicted"/>
<evidence type="ECO:0000256" key="1">
    <source>
        <dbReference type="SAM" id="MobiDB-lite"/>
    </source>
</evidence>
<feature type="region of interest" description="Disordered" evidence="1">
    <location>
        <begin position="104"/>
        <end position="130"/>
    </location>
</feature>
<gene>
    <name evidence="2" type="ORF">P167DRAFT_549782</name>
</gene>
<evidence type="ECO:0000313" key="3">
    <source>
        <dbReference type="Proteomes" id="UP000277580"/>
    </source>
</evidence>
<dbReference type="InParanoid" id="A0A3N4KDI3"/>
<reference evidence="2 3" key="1">
    <citation type="journal article" date="2018" name="Nat. Ecol. Evol.">
        <title>Pezizomycetes genomes reveal the molecular basis of ectomycorrhizal truffle lifestyle.</title>
        <authorList>
            <person name="Murat C."/>
            <person name="Payen T."/>
            <person name="Noel B."/>
            <person name="Kuo A."/>
            <person name="Morin E."/>
            <person name="Chen J."/>
            <person name="Kohler A."/>
            <person name="Krizsan K."/>
            <person name="Balestrini R."/>
            <person name="Da Silva C."/>
            <person name="Montanini B."/>
            <person name="Hainaut M."/>
            <person name="Levati E."/>
            <person name="Barry K.W."/>
            <person name="Belfiori B."/>
            <person name="Cichocki N."/>
            <person name="Clum A."/>
            <person name="Dockter R.B."/>
            <person name="Fauchery L."/>
            <person name="Guy J."/>
            <person name="Iotti M."/>
            <person name="Le Tacon F."/>
            <person name="Lindquist E.A."/>
            <person name="Lipzen A."/>
            <person name="Malagnac F."/>
            <person name="Mello A."/>
            <person name="Molinier V."/>
            <person name="Miyauchi S."/>
            <person name="Poulain J."/>
            <person name="Riccioni C."/>
            <person name="Rubini A."/>
            <person name="Sitrit Y."/>
            <person name="Splivallo R."/>
            <person name="Traeger S."/>
            <person name="Wang M."/>
            <person name="Zifcakova L."/>
            <person name="Wipf D."/>
            <person name="Zambonelli A."/>
            <person name="Paolocci F."/>
            <person name="Nowrousian M."/>
            <person name="Ottonello S."/>
            <person name="Baldrian P."/>
            <person name="Spatafora J.W."/>
            <person name="Henrissat B."/>
            <person name="Nagy L.G."/>
            <person name="Aury J.M."/>
            <person name="Wincker P."/>
            <person name="Grigoriev I.V."/>
            <person name="Bonfante P."/>
            <person name="Martin F.M."/>
        </authorList>
    </citation>
    <scope>NUCLEOTIDE SEQUENCE [LARGE SCALE GENOMIC DNA]</scope>
    <source>
        <strain evidence="2 3">CCBAS932</strain>
    </source>
</reference>
<keyword evidence="3" id="KW-1185">Reference proteome</keyword>